<keyword evidence="3" id="KW-1185">Reference proteome</keyword>
<dbReference type="EMBL" id="MU250571">
    <property type="protein sequence ID" value="KAG7440473.1"/>
    <property type="molecule type" value="Genomic_DNA"/>
</dbReference>
<reference evidence="2" key="1">
    <citation type="submission" date="2020-11" db="EMBL/GenBank/DDBJ databases">
        <title>Adaptations for nitrogen fixation in a non-lichenized fungal sporocarp promotes dispersal by wood-feeding termites.</title>
        <authorList>
            <consortium name="DOE Joint Genome Institute"/>
            <person name="Koch R.A."/>
            <person name="Yoon G."/>
            <person name="Arayal U."/>
            <person name="Lail K."/>
            <person name="Amirebrahimi M."/>
            <person name="Labutti K."/>
            <person name="Lipzen A."/>
            <person name="Riley R."/>
            <person name="Barry K."/>
            <person name="Henrissat B."/>
            <person name="Grigoriev I.V."/>
            <person name="Herr J.R."/>
            <person name="Aime M.C."/>
        </authorList>
    </citation>
    <scope>NUCLEOTIDE SEQUENCE</scope>
    <source>
        <strain evidence="2">MCA 3950</strain>
    </source>
</reference>
<feature type="compositionally biased region" description="Acidic residues" evidence="1">
    <location>
        <begin position="181"/>
        <end position="191"/>
    </location>
</feature>
<gene>
    <name evidence="2" type="ORF">BT62DRAFT_1012688</name>
</gene>
<feature type="compositionally biased region" description="Low complexity" evidence="1">
    <location>
        <begin position="683"/>
        <end position="696"/>
    </location>
</feature>
<feature type="region of interest" description="Disordered" evidence="1">
    <location>
        <begin position="159"/>
        <end position="212"/>
    </location>
</feature>
<comment type="caution">
    <text evidence="2">The sequence shown here is derived from an EMBL/GenBank/DDBJ whole genome shotgun (WGS) entry which is preliminary data.</text>
</comment>
<dbReference type="GeneID" id="66100250"/>
<feature type="region of interest" description="Disordered" evidence="1">
    <location>
        <begin position="374"/>
        <end position="393"/>
    </location>
</feature>
<dbReference type="OrthoDB" id="2919059at2759"/>
<dbReference type="AlphaFoldDB" id="A0A9P7VGD1"/>
<evidence type="ECO:0000313" key="2">
    <source>
        <dbReference type="EMBL" id="KAG7440473.1"/>
    </source>
</evidence>
<feature type="compositionally biased region" description="Low complexity" evidence="1">
    <location>
        <begin position="192"/>
        <end position="207"/>
    </location>
</feature>
<organism evidence="2 3">
    <name type="scientific">Guyanagaster necrorhizus</name>
    <dbReference type="NCBI Taxonomy" id="856835"/>
    <lineage>
        <taxon>Eukaryota</taxon>
        <taxon>Fungi</taxon>
        <taxon>Dikarya</taxon>
        <taxon>Basidiomycota</taxon>
        <taxon>Agaricomycotina</taxon>
        <taxon>Agaricomycetes</taxon>
        <taxon>Agaricomycetidae</taxon>
        <taxon>Agaricales</taxon>
        <taxon>Marasmiineae</taxon>
        <taxon>Physalacriaceae</taxon>
        <taxon>Guyanagaster</taxon>
    </lineage>
</organism>
<dbReference type="Proteomes" id="UP000812287">
    <property type="component" value="Unassembled WGS sequence"/>
</dbReference>
<sequence length="897" mass="99781">MFSNVDPFMQQHQINRSSEWPTEISSVCTLLDTPIPVQVLSKSYPPFSCRTSHLLGELSELLVRSPSRFGSNDSSSEVLDMLDLILSSISILRVIMEDALRSTTPFWSLLIRSLAHVCYDKSESAPFVCARLSPTQEAKPDGHASLLISHLAEELELPKADLQDLPRQKPPKDMDAFSEGSYDDDDDEESSTFDSDSSSYHSEISTDPTSVSSCHIPLGAHLLAYWRCHDAAALPFLCVTDKENILPLINSSLYQRYTWGIDEPVVGIVLSKTGCVGRVIFGWIEVPAEPHALAIHVAYSDQEFSDSSLGIYHLTDPASALQLSQFILGLRTHVKRIVEQCPSSTFKPFSWRPDSTDGQHGTEEQWERRIHSWLSDIPPPRESSKRRSTSCSALGRKAVEGIAPTNKLSWGSYSHDRKVISIAAIDLGPSHSNDTVAADEINNMKAVYDQLTGYQAPPGREDMPLVDKRMNGIRDHFFKQMEECPRDTTLSSAHTATIADSFSSLCWASVGGFSKMVAQQETNEAEARHDWDFLMYLMYLSQSDINPSRPLLERTIFLSRNVAVASFDDPNFVQTFKACVRESLACSRHTAASANEWFTDLSDVFLQANEAYNICIKQTKAVVNLFEVHNVKDVIQTRADMEPKTATCDLILPLPLDVPHILPAPLIRMGKPKPGDDADQATGSKSGSRRSSVSGRPTSFVTSRSLHYIPEARDSSEEQEKVMTNLITSVVQQGPVMPEEVDAEKFRSSDLQDPFSVNRSETRKAEPLPSDTVKEVRSLVGLLLLAVLVGEYKKHSDRGFMKPLVQTRMYTEASCRHLASLGVTDHPVFGLATNGCEGAVFMGWYSRAKDVVYLMERNIRTFNISSPYPSVSFCDFYSSSSRLQPECAEGEGVKSTW</sequence>
<accession>A0A9P7VGD1</accession>
<protein>
    <submittedName>
        <fullName evidence="2">Uncharacterized protein</fullName>
    </submittedName>
</protein>
<evidence type="ECO:0000256" key="1">
    <source>
        <dbReference type="SAM" id="MobiDB-lite"/>
    </source>
</evidence>
<feature type="compositionally biased region" description="Basic and acidic residues" evidence="1">
    <location>
        <begin position="159"/>
        <end position="175"/>
    </location>
</feature>
<name>A0A9P7VGD1_9AGAR</name>
<proteinExistence type="predicted"/>
<evidence type="ECO:0000313" key="3">
    <source>
        <dbReference type="Proteomes" id="UP000812287"/>
    </source>
</evidence>
<dbReference type="RefSeq" id="XP_043033973.1">
    <property type="nucleotide sequence ID" value="XM_043177963.1"/>
</dbReference>
<feature type="region of interest" description="Disordered" evidence="1">
    <location>
        <begin position="665"/>
        <end position="718"/>
    </location>
</feature>